<evidence type="ECO:0000313" key="3">
    <source>
        <dbReference type="EMBL" id="QDU29363.1"/>
    </source>
</evidence>
<organism evidence="3 4">
    <name type="scientific">Anatilimnocola aggregata</name>
    <dbReference type="NCBI Taxonomy" id="2528021"/>
    <lineage>
        <taxon>Bacteria</taxon>
        <taxon>Pseudomonadati</taxon>
        <taxon>Planctomycetota</taxon>
        <taxon>Planctomycetia</taxon>
        <taxon>Pirellulales</taxon>
        <taxon>Pirellulaceae</taxon>
        <taxon>Anatilimnocola</taxon>
    </lineage>
</organism>
<evidence type="ECO:0000256" key="1">
    <source>
        <dbReference type="SAM" id="MobiDB-lite"/>
    </source>
</evidence>
<dbReference type="KEGG" id="aagg:ETAA8_44720"/>
<keyword evidence="2" id="KW-0812">Transmembrane</keyword>
<dbReference type="RefSeq" id="WP_145093064.1">
    <property type="nucleotide sequence ID" value="NZ_CP036274.1"/>
</dbReference>
<accession>A0A517YGK4</accession>
<dbReference type="OrthoDB" id="272719at2"/>
<dbReference type="EMBL" id="CP036274">
    <property type="protein sequence ID" value="QDU29363.1"/>
    <property type="molecule type" value="Genomic_DNA"/>
</dbReference>
<evidence type="ECO:0000313" key="4">
    <source>
        <dbReference type="Proteomes" id="UP000315017"/>
    </source>
</evidence>
<sequence>MRLTLATLLAYLDNVLEPADSQALAEKIEKSDFASGLVMRIRSISRKLRMGAPKVEGKGLGRDPNSVAEYLDGSLAPERIGEFERLCLESDVQLAEVASCHQVLAMVLNKPADVPANLRERVYELAKKAEAARLAGPSRLDSSHSPIHDGAPPVPPKPSSAATSATTLQPPSENGKVADPVAPPVAKTMVVPDYLKAAQGSGNWLWAVALATVFLIAVGALRLMGPFDGTHPLAKLLGMGGATVAVVPAQPNGDPLENPNPILNPNANSVPPPLVPGIPADPAENPGRATLPGDQLPVLNPPMPLPGEGVPPLPIPVTPVPVEPAPGEARTVDPVDVKPIVPPPPMPLPVPPPVDPLTPAEPKPLEPIPVEPKPIEPMPTVVPAEEVDAGRYTSDEQVLAQLVADPKMKTNLWYRLAPRSPLTSGQRFIVLPSYRPHLTLATGLQAMFAGESAFRMDKPTQPGSAAMTIEYGRVVLVSVGAAGGQIELNLAGLKGVVTLADADAAVAIEVRRFLPPGISADDPRAELVRVIDLFALGGRVVWQPTGDGVDKAEAIEIPASQVVIYLADELPRMAGPFEQPTWVDAKSLPDIERRASLDMEAELPLDKPLDIALAEHATGRRVEIRSLASRSLAALDQFEPILAELNDPRQYSYWAADIDSLRLALTRSTDTAGRVFATLQNQRPENAKLVYEMLLGASDEQLTSGAAEKLVKALESSDNDVRVVALDSLRRITGLMLMYRPEKPLASNTTSIQKWREKLKDNLITNRIPPSPLNEYKPLTP</sequence>
<dbReference type="Proteomes" id="UP000315017">
    <property type="component" value="Chromosome"/>
</dbReference>
<keyword evidence="4" id="KW-1185">Reference proteome</keyword>
<feature type="region of interest" description="Disordered" evidence="1">
    <location>
        <begin position="134"/>
        <end position="180"/>
    </location>
</feature>
<gene>
    <name evidence="3" type="ORF">ETAA8_44720</name>
</gene>
<keyword evidence="2" id="KW-1133">Transmembrane helix</keyword>
<evidence type="ECO:0000256" key="2">
    <source>
        <dbReference type="SAM" id="Phobius"/>
    </source>
</evidence>
<keyword evidence="2" id="KW-0472">Membrane</keyword>
<protein>
    <submittedName>
        <fullName evidence="3">Uncharacterized protein</fullName>
    </submittedName>
</protein>
<proteinExistence type="predicted"/>
<reference evidence="3 4" key="1">
    <citation type="submission" date="2019-02" db="EMBL/GenBank/DDBJ databases">
        <title>Deep-cultivation of Planctomycetes and their phenomic and genomic characterization uncovers novel biology.</title>
        <authorList>
            <person name="Wiegand S."/>
            <person name="Jogler M."/>
            <person name="Boedeker C."/>
            <person name="Pinto D."/>
            <person name="Vollmers J."/>
            <person name="Rivas-Marin E."/>
            <person name="Kohn T."/>
            <person name="Peeters S.H."/>
            <person name="Heuer A."/>
            <person name="Rast P."/>
            <person name="Oberbeckmann S."/>
            <person name="Bunk B."/>
            <person name="Jeske O."/>
            <person name="Meyerdierks A."/>
            <person name="Storesund J.E."/>
            <person name="Kallscheuer N."/>
            <person name="Luecker S."/>
            <person name="Lage O.M."/>
            <person name="Pohl T."/>
            <person name="Merkel B.J."/>
            <person name="Hornburger P."/>
            <person name="Mueller R.-W."/>
            <person name="Bruemmer F."/>
            <person name="Labrenz M."/>
            <person name="Spormann A.M."/>
            <person name="Op den Camp H."/>
            <person name="Overmann J."/>
            <person name="Amann R."/>
            <person name="Jetten M.S.M."/>
            <person name="Mascher T."/>
            <person name="Medema M.H."/>
            <person name="Devos D.P."/>
            <person name="Kaster A.-K."/>
            <person name="Ovreas L."/>
            <person name="Rohde M."/>
            <person name="Galperin M.Y."/>
            <person name="Jogler C."/>
        </authorList>
    </citation>
    <scope>NUCLEOTIDE SEQUENCE [LARGE SCALE GENOMIC DNA]</scope>
    <source>
        <strain evidence="3 4">ETA_A8</strain>
    </source>
</reference>
<name>A0A517YGK4_9BACT</name>
<feature type="transmembrane region" description="Helical" evidence="2">
    <location>
        <begin position="204"/>
        <end position="225"/>
    </location>
</feature>
<dbReference type="AlphaFoldDB" id="A0A517YGK4"/>
<feature type="compositionally biased region" description="Low complexity" evidence="1">
    <location>
        <begin position="159"/>
        <end position="172"/>
    </location>
</feature>